<protein>
    <recommendedName>
        <fullName evidence="6">Magnesium chelatase</fullName>
    </recommendedName>
</protein>
<keyword evidence="4" id="KW-1185">Reference proteome</keyword>
<sequence length="628" mass="66145">MAAGEAGLNVGDVEGELGGTLARVLTVLRCSAAEPRLGGVLFFDLEPALLPLVGELLADLLADGARPRVVTLGSWAAPEDLWLRTGVTGEGFAVLPGALVERGGAPPPVVLVPDLGHAPLPVTQAAVTLLDADAAAAELFGHSMRWRPRARWLAAVGRAEAGRLSPHLLDRFPVRVDAASAHREVRAFRRRAPVRADDRTLLRTALAARPAPPFPGPPPALTAEAAREVVALMPSSASRRRDLALARTARALARVAGHARVGRAAVREAAALLGLPAPPPEERGGDTAERDPGTPPRNGRTPVPAGGLESTGVVEAAQGQRARSVAPGGAPVPLEPATVRPAGGDRGPYPEDDPEALPRFGSLRAPRASSVARAGAGPSRGHPVGVRPARDLRDVALIPTLLEAARFQRIRRARGRRSEGLLVNAADLRQYRRRPDSGRALVLVLDHSCHAGWDWAPALAPHLRWSYQHNASVSVVEFGHRDAADELTAERYRVDSLLHPRVLASLNRPPGMASPLAHALDLAVQELRRLQRNGRAALEHALLVVVTDGRGNVPLNASLGGRPPGRVGREGVTDALRVAAAVRTLPRAEPVVIAPVPDVHPELTAELAEALGGRLVAASRRAGAGERR</sequence>
<evidence type="ECO:0000313" key="2">
    <source>
        <dbReference type="EMBL" id="RKN08583.1"/>
    </source>
</evidence>
<evidence type="ECO:0008006" key="6">
    <source>
        <dbReference type="Google" id="ProtNLM"/>
    </source>
</evidence>
<dbReference type="EMBL" id="RBDX01000010">
    <property type="protein sequence ID" value="RKN08583.1"/>
    <property type="molecule type" value="Genomic_DNA"/>
</dbReference>
<evidence type="ECO:0000313" key="4">
    <source>
        <dbReference type="Proteomes" id="UP000268652"/>
    </source>
</evidence>
<reference evidence="4 5" key="1">
    <citation type="submission" date="2018-09" db="EMBL/GenBank/DDBJ databases">
        <title>Streptomyces sp. nov. DS1-2, an endophytic actinomycete isolated from roots of Dendrobium scabrilingue.</title>
        <authorList>
            <person name="Kuncharoen N."/>
            <person name="Kudo T."/>
            <person name="Ohkuma M."/>
            <person name="Yuki M."/>
            <person name="Tanasupawat S."/>
        </authorList>
    </citation>
    <scope>NUCLEOTIDE SEQUENCE [LARGE SCALE GENOMIC DNA]</scope>
    <source>
        <strain evidence="2 5">AZ1-7</strain>
        <strain evidence="3 4">DS1-2</strain>
    </source>
</reference>
<organism evidence="2 5">
    <name type="scientific">Streptomyces radicis</name>
    <dbReference type="NCBI Taxonomy" id="1750517"/>
    <lineage>
        <taxon>Bacteria</taxon>
        <taxon>Bacillati</taxon>
        <taxon>Actinomycetota</taxon>
        <taxon>Actinomycetes</taxon>
        <taxon>Kitasatosporales</taxon>
        <taxon>Streptomycetaceae</taxon>
        <taxon>Streptomyces</taxon>
    </lineage>
</organism>
<proteinExistence type="predicted"/>
<feature type="compositionally biased region" description="Basic and acidic residues" evidence="1">
    <location>
        <begin position="280"/>
        <end position="292"/>
    </location>
</feature>
<dbReference type="EMBL" id="RBDY01000010">
    <property type="protein sequence ID" value="RKN21741.1"/>
    <property type="molecule type" value="Genomic_DNA"/>
</dbReference>
<dbReference type="InterPro" id="IPR036465">
    <property type="entry name" value="vWFA_dom_sf"/>
</dbReference>
<evidence type="ECO:0000313" key="5">
    <source>
        <dbReference type="Proteomes" id="UP000275024"/>
    </source>
</evidence>
<dbReference type="RefSeq" id="WP_120697663.1">
    <property type="nucleotide sequence ID" value="NZ_RBDX01000010.1"/>
</dbReference>
<evidence type="ECO:0000256" key="1">
    <source>
        <dbReference type="SAM" id="MobiDB-lite"/>
    </source>
</evidence>
<dbReference type="Proteomes" id="UP000275024">
    <property type="component" value="Unassembled WGS sequence"/>
</dbReference>
<accession>A0A3A9W8B1</accession>
<dbReference type="Proteomes" id="UP000268652">
    <property type="component" value="Unassembled WGS sequence"/>
</dbReference>
<name>A0A3A9W8B1_9ACTN</name>
<evidence type="ECO:0000313" key="3">
    <source>
        <dbReference type="EMBL" id="RKN21741.1"/>
    </source>
</evidence>
<dbReference type="OrthoDB" id="159280at2"/>
<dbReference type="AlphaFoldDB" id="A0A3A9W8B1"/>
<feature type="region of interest" description="Disordered" evidence="1">
    <location>
        <begin position="272"/>
        <end position="354"/>
    </location>
</feature>
<dbReference type="SUPFAM" id="SSF53300">
    <property type="entry name" value="vWA-like"/>
    <property type="match status" value="1"/>
</dbReference>
<comment type="caution">
    <text evidence="2">The sequence shown here is derived from an EMBL/GenBank/DDBJ whole genome shotgun (WGS) entry which is preliminary data.</text>
</comment>
<gene>
    <name evidence="3" type="ORF">D7318_15335</name>
    <name evidence="2" type="ORF">D7319_14380</name>
</gene>